<reference evidence="4" key="1">
    <citation type="journal article" date="2007" name="Plant Cell">
        <title>Dothideomycete-plant interactions illuminated by genome sequencing and EST analysis of the wheat pathogen Stagonospora nodorum.</title>
        <authorList>
            <person name="Hane J.K."/>
            <person name="Lowe R.G."/>
            <person name="Solomon P.S."/>
            <person name="Tan K.C."/>
            <person name="Schoch C.L."/>
            <person name="Spatafora J.W."/>
            <person name="Crous P.W."/>
            <person name="Kodira C."/>
            <person name="Birren B.W."/>
            <person name="Galagan J.E."/>
            <person name="Torriani S.F."/>
            <person name="McDonald B.A."/>
            <person name="Oliver R.P."/>
        </authorList>
    </citation>
    <scope>NUCLEOTIDE SEQUENCE [LARGE SCALE GENOMIC DNA]</scope>
    <source>
        <strain evidence="4">SN15 / ATCC MYA-4574 / FGSC 10173</strain>
    </source>
</reference>
<dbReference type="Pfam" id="PF00704">
    <property type="entry name" value="Glyco_hydro_18"/>
    <property type="match status" value="1"/>
</dbReference>
<evidence type="ECO:0000259" key="2">
    <source>
        <dbReference type="PROSITE" id="PS51910"/>
    </source>
</evidence>
<evidence type="ECO:0000313" key="4">
    <source>
        <dbReference type="Proteomes" id="UP000001055"/>
    </source>
</evidence>
<feature type="region of interest" description="Disordered" evidence="1">
    <location>
        <begin position="334"/>
        <end position="451"/>
    </location>
</feature>
<dbReference type="VEuPathDB" id="FungiDB:JI435_422520"/>
<dbReference type="eggNOG" id="KOG2806">
    <property type="taxonomic scope" value="Eukaryota"/>
</dbReference>
<feature type="domain" description="GH18" evidence="2">
    <location>
        <begin position="1"/>
        <end position="119"/>
    </location>
</feature>
<feature type="compositionally biased region" description="Low complexity" evidence="1">
    <location>
        <begin position="334"/>
        <end position="343"/>
    </location>
</feature>
<dbReference type="InParanoid" id="Q0TY78"/>
<dbReference type="AlphaFoldDB" id="Q0TY78"/>
<dbReference type="PANTHER" id="PTHR11177">
    <property type="entry name" value="CHITINASE"/>
    <property type="match status" value="1"/>
</dbReference>
<dbReference type="Gene3D" id="3.20.20.80">
    <property type="entry name" value="Glycosidases"/>
    <property type="match status" value="1"/>
</dbReference>
<sequence>MGCRFIGGSAGAAGSCTAFPGVLSNLEIRRIIKDEGITPYFNTTAMVKYFKYAGDSWVGYDDAETYAMKEAFANDRCLGGIMIWSIDFDDSTGGGIGLDDPNEYKSPESATVIPMSHTTVPAGQMFTLGSGAATDIPRLPNRGAQNVPSGPGSDKCSQCSFFRLITSTCCGTGGSVSNPIMIPAGVPTPLDIPLPAGFIPSQSFRDPSGNTVPANQPLPRETIIPRGTTFTQPFVIAPGTPLHEGEGDDQNSNSSSLIWLSPDIWNEPNPQVQCFFPCTFVLPPWPSYTTTIDYPRITVTEDNTIKTTLTFPPLTISRWEPSTIVIDNGASCTTSCSTDNNSNRRGTGAPNPFDPFPTFPGDPLVPEEEEQTEEEELTCPANVDDPNDDSPGGSDPKPSTTTTTTTPGGGTTTVFTVITKTAQPEPSTTTTTVTKDPEPTTTPPKTPNFDKDEVKCYDSGQVANRGHLTKPVYDWCDSKDKKTMKSKYFSTVLRTAFPCCDTRDEVVPIEVKWSVEVYEGCQWKVDAETCKAEFRKIIDGCDRNTALRKQGGRLVGDCMT</sequence>
<feature type="compositionally biased region" description="Polar residues" evidence="1">
    <location>
        <begin position="203"/>
        <end position="214"/>
    </location>
</feature>
<gene>
    <name evidence="3" type="ORF">SNOG_15411</name>
</gene>
<dbReference type="PROSITE" id="PS51910">
    <property type="entry name" value="GH18_2"/>
    <property type="match status" value="1"/>
</dbReference>
<dbReference type="GO" id="GO:0004568">
    <property type="term" value="F:chitinase activity"/>
    <property type="evidence" value="ECO:0000318"/>
    <property type="project" value="GO_Central"/>
</dbReference>
<dbReference type="InterPro" id="IPR001223">
    <property type="entry name" value="Glyco_hydro18_cat"/>
</dbReference>
<evidence type="ECO:0000256" key="1">
    <source>
        <dbReference type="SAM" id="MobiDB-lite"/>
    </source>
</evidence>
<proteinExistence type="predicted"/>
<dbReference type="EMBL" id="CH445362">
    <property type="protein sequence ID" value="EAT77076.2"/>
    <property type="molecule type" value="Genomic_DNA"/>
</dbReference>
<dbReference type="SUPFAM" id="SSF51445">
    <property type="entry name" value="(Trans)glycosidases"/>
    <property type="match status" value="1"/>
</dbReference>
<dbReference type="Proteomes" id="UP000001055">
    <property type="component" value="Unassembled WGS sequence"/>
</dbReference>
<dbReference type="GO" id="GO:0006032">
    <property type="term" value="P:chitin catabolic process"/>
    <property type="evidence" value="ECO:0000318"/>
    <property type="project" value="GO_Central"/>
</dbReference>
<feature type="compositionally biased region" description="Low complexity" evidence="1">
    <location>
        <begin position="389"/>
        <end position="406"/>
    </location>
</feature>
<accession>Q0TY78</accession>
<evidence type="ECO:0000313" key="3">
    <source>
        <dbReference type="EMBL" id="EAT77076.2"/>
    </source>
</evidence>
<feature type="compositionally biased region" description="Acidic residues" evidence="1">
    <location>
        <begin position="365"/>
        <end position="377"/>
    </location>
</feature>
<dbReference type="GeneID" id="5982617"/>
<organism evidence="3 4">
    <name type="scientific">Phaeosphaeria nodorum (strain SN15 / ATCC MYA-4574 / FGSC 10173)</name>
    <name type="common">Glume blotch fungus</name>
    <name type="synonym">Parastagonospora nodorum</name>
    <dbReference type="NCBI Taxonomy" id="321614"/>
    <lineage>
        <taxon>Eukaryota</taxon>
        <taxon>Fungi</taxon>
        <taxon>Dikarya</taxon>
        <taxon>Ascomycota</taxon>
        <taxon>Pezizomycotina</taxon>
        <taxon>Dothideomycetes</taxon>
        <taxon>Pleosporomycetidae</taxon>
        <taxon>Pleosporales</taxon>
        <taxon>Pleosporineae</taxon>
        <taxon>Phaeosphaeriaceae</taxon>
        <taxon>Parastagonospora</taxon>
    </lineage>
</organism>
<feature type="compositionally biased region" description="Low complexity" evidence="1">
    <location>
        <begin position="419"/>
        <end position="434"/>
    </location>
</feature>
<protein>
    <recommendedName>
        <fullName evidence="2">GH18 domain-containing protein</fullName>
    </recommendedName>
</protein>
<dbReference type="KEGG" id="pno:SNOG_15411"/>
<dbReference type="STRING" id="321614.Q0TY78"/>
<dbReference type="GO" id="GO:0005576">
    <property type="term" value="C:extracellular region"/>
    <property type="evidence" value="ECO:0000318"/>
    <property type="project" value="GO_Central"/>
</dbReference>
<dbReference type="PROSITE" id="PS51257">
    <property type="entry name" value="PROKAR_LIPOPROTEIN"/>
    <property type="match status" value="1"/>
</dbReference>
<dbReference type="InterPro" id="IPR050314">
    <property type="entry name" value="Glycosyl_Hydrlase_18"/>
</dbReference>
<dbReference type="HOGENOM" id="CLU_486711_0_0_1"/>
<dbReference type="PANTHER" id="PTHR11177:SF317">
    <property type="entry name" value="CHITINASE 12-RELATED"/>
    <property type="match status" value="1"/>
</dbReference>
<name>Q0TY78_PHANO</name>
<dbReference type="InterPro" id="IPR017853">
    <property type="entry name" value="GH"/>
</dbReference>
<dbReference type="RefSeq" id="XP_001805559.1">
    <property type="nucleotide sequence ID" value="XM_001805507.1"/>
</dbReference>
<dbReference type="GO" id="GO:0005975">
    <property type="term" value="P:carbohydrate metabolic process"/>
    <property type="evidence" value="ECO:0007669"/>
    <property type="project" value="InterPro"/>
</dbReference>
<feature type="region of interest" description="Disordered" evidence="1">
    <location>
        <begin position="203"/>
        <end position="222"/>
    </location>
</feature>